<gene>
    <name evidence="2" type="ORF">C9194_15800</name>
    <name evidence="1" type="ORF">DIV22_00585</name>
</gene>
<evidence type="ECO:0000313" key="3">
    <source>
        <dbReference type="Proteomes" id="UP000248865"/>
    </source>
</evidence>
<evidence type="ECO:0000313" key="1">
    <source>
        <dbReference type="EMBL" id="PZZ75192.1"/>
    </source>
</evidence>
<name>A0A1Y2XYE2_ECOLX</name>
<evidence type="ECO:0000313" key="4">
    <source>
        <dbReference type="Proteomes" id="UP000305093"/>
    </source>
</evidence>
<dbReference type="EMBL" id="RROO01000027">
    <property type="protein sequence ID" value="TJF64491.1"/>
    <property type="molecule type" value="Genomic_DNA"/>
</dbReference>
<dbReference type="AlphaFoldDB" id="A0A1Y2XYE2"/>
<protein>
    <submittedName>
        <fullName evidence="1">Uncharacterized protein</fullName>
    </submittedName>
</protein>
<reference evidence="1 3" key="1">
    <citation type="submission" date="2018-05" db="EMBL/GenBank/DDBJ databases">
        <title>Genomic sequencing of EHEC O26 New European Clone.</title>
        <authorList>
            <person name="Karnisova L."/>
            <person name="Nunvar J."/>
            <person name="Marejkova M."/>
            <person name="Mellmann A."/>
            <person name="Drevinek P."/>
            <person name="Blahova K."/>
            <person name="Bielaszewska M."/>
        </authorList>
    </citation>
    <scope>NUCLEOTIDE SEQUENCE [LARGE SCALE GENOMIC DNA]</scope>
    <source>
        <strain evidence="1 3">14-391</strain>
    </source>
</reference>
<organism evidence="1 3">
    <name type="scientific">Escherichia coli</name>
    <dbReference type="NCBI Taxonomy" id="562"/>
    <lineage>
        <taxon>Bacteria</taxon>
        <taxon>Pseudomonadati</taxon>
        <taxon>Pseudomonadota</taxon>
        <taxon>Gammaproteobacteria</taxon>
        <taxon>Enterobacterales</taxon>
        <taxon>Enterobacteriaceae</taxon>
        <taxon>Escherichia</taxon>
    </lineage>
</organism>
<proteinExistence type="predicted"/>
<comment type="caution">
    <text evidence="1">The sequence shown here is derived from an EMBL/GenBank/DDBJ whole genome shotgun (WGS) entry which is preliminary data.</text>
</comment>
<sequence>MIFCLPALASLSGKQPYSATFRASWLARSAHTESKALLSSCNYRGGNAHEEILLRCAQKSNHLTNHTDCLCVTLYLLIPLPTFNNSRYSL</sequence>
<dbReference type="Proteomes" id="UP000248865">
    <property type="component" value="Unassembled WGS sequence"/>
</dbReference>
<dbReference type="EMBL" id="QFSS01000006">
    <property type="protein sequence ID" value="PZZ75192.1"/>
    <property type="molecule type" value="Genomic_DNA"/>
</dbReference>
<dbReference type="Proteomes" id="UP000305093">
    <property type="component" value="Unassembled WGS sequence"/>
</dbReference>
<accession>A0A1Y2XYE2</accession>
<evidence type="ECO:0000313" key="2">
    <source>
        <dbReference type="EMBL" id="TJF64491.1"/>
    </source>
</evidence>
<reference evidence="2 4" key="2">
    <citation type="submission" date="2018-12" db="EMBL/GenBank/DDBJ databases">
        <title>Food and Water Safety Consortium.</title>
        <authorList>
            <person name="Tyson S."/>
            <person name="Peterson C.-L."/>
            <person name="Olson A."/>
            <person name="Tyler S."/>
            <person name="Cabral J."/>
            <person name="Lynch T."/>
            <person name="Knox N."/>
            <person name="Van Domselaar G."/>
            <person name="Graham M."/>
        </authorList>
    </citation>
    <scope>NUCLEOTIDE SEQUENCE [LARGE SCALE GENOMIC DNA]</scope>
    <source>
        <strain evidence="2 4">FWSEC0419</strain>
    </source>
</reference>